<dbReference type="InterPro" id="IPR017970">
    <property type="entry name" value="Homeobox_CS"/>
</dbReference>
<evidence type="ECO:0000313" key="10">
    <source>
        <dbReference type="EMBL" id="CAG5131521.1"/>
    </source>
</evidence>
<dbReference type="PANTHER" id="PTHR24331">
    <property type="entry name" value="DBX"/>
    <property type="match status" value="1"/>
</dbReference>
<gene>
    <name evidence="10" type="ORF">CUNI_LOCUS17079</name>
</gene>
<accession>A0A8S3ZZ54</accession>
<dbReference type="AlphaFoldDB" id="A0A8S3ZZ54"/>
<evidence type="ECO:0000256" key="8">
    <source>
        <dbReference type="SAM" id="MobiDB-lite"/>
    </source>
</evidence>
<evidence type="ECO:0000256" key="5">
    <source>
        <dbReference type="ARBA" id="ARBA00038504"/>
    </source>
</evidence>
<dbReference type="PANTHER" id="PTHR24331:SF0">
    <property type="entry name" value="DBX"/>
    <property type="match status" value="1"/>
</dbReference>
<comment type="caution">
    <text evidence="10">The sequence shown here is derived from an EMBL/GenBank/DDBJ whole genome shotgun (WGS) entry which is preliminary data.</text>
</comment>
<dbReference type="PROSITE" id="PS00027">
    <property type="entry name" value="HOMEOBOX_1"/>
    <property type="match status" value="1"/>
</dbReference>
<dbReference type="SMART" id="SM00389">
    <property type="entry name" value="HOX"/>
    <property type="match status" value="1"/>
</dbReference>
<reference evidence="10" key="1">
    <citation type="submission" date="2021-04" db="EMBL/GenBank/DDBJ databases">
        <authorList>
            <consortium name="Molecular Ecology Group"/>
        </authorList>
    </citation>
    <scope>NUCLEOTIDE SEQUENCE</scope>
</reference>
<dbReference type="OrthoDB" id="6159439at2759"/>
<dbReference type="Proteomes" id="UP000678393">
    <property type="component" value="Unassembled WGS sequence"/>
</dbReference>
<dbReference type="Pfam" id="PF00046">
    <property type="entry name" value="Homeodomain"/>
    <property type="match status" value="1"/>
</dbReference>
<feature type="region of interest" description="Disordered" evidence="8">
    <location>
        <begin position="283"/>
        <end position="378"/>
    </location>
</feature>
<dbReference type="GO" id="GO:0005634">
    <property type="term" value="C:nucleus"/>
    <property type="evidence" value="ECO:0007669"/>
    <property type="project" value="UniProtKB-SubCell"/>
</dbReference>
<dbReference type="Gene3D" id="1.10.10.60">
    <property type="entry name" value="Homeodomain-like"/>
    <property type="match status" value="1"/>
</dbReference>
<dbReference type="InterPro" id="IPR001356">
    <property type="entry name" value="HD"/>
</dbReference>
<dbReference type="PROSITE" id="PS50071">
    <property type="entry name" value="HOMEOBOX_2"/>
    <property type="match status" value="1"/>
</dbReference>
<dbReference type="InterPro" id="IPR020479">
    <property type="entry name" value="HD_metazoa"/>
</dbReference>
<dbReference type="PRINTS" id="PR00031">
    <property type="entry name" value="HTHREPRESSR"/>
</dbReference>
<dbReference type="PRINTS" id="PR00024">
    <property type="entry name" value="HOMEOBOX"/>
</dbReference>
<sequence>MFPNLMNSSTLYQNILRSPHTQHTHPASLGVGSASFLMENLLRERTTIIPRPHHPSLSPIGLGLSVGVASVLTSGHISPNSGHSSPVSERSHDPSKTMMTISSSSSTTVSPSSPSPSATYNVSTVASSASTTASNHRRESVTFTSQPTPFLKFGMNAILGNDSNRKSPQSGIEKTPPPPPYNNMLGKHGEGGAQLLWIRAECSPLIPMPNPFTFLSSMRGKPRRGMLRRAVFSDAQRKGLEKMFQRQKYISKPDRKKLATKLGLKDSQVKIWFQNRRMKWRNSKERELLSTGGTRESTLPNKSNPNPDLSDVRDADDTKSQSGENSFFDNEQSVSPMGSPLSSKSSSPVHTHQSLQRPAVHAQDDDSDIDSDEEITVS</sequence>
<feature type="compositionally biased region" description="Low complexity" evidence="8">
    <location>
        <begin position="333"/>
        <end position="348"/>
    </location>
</feature>
<feature type="compositionally biased region" description="Polar residues" evidence="8">
    <location>
        <begin position="75"/>
        <end position="88"/>
    </location>
</feature>
<keyword evidence="3 6" id="KW-0371">Homeobox</keyword>
<organism evidence="10 11">
    <name type="scientific">Candidula unifasciata</name>
    <dbReference type="NCBI Taxonomy" id="100452"/>
    <lineage>
        <taxon>Eukaryota</taxon>
        <taxon>Metazoa</taxon>
        <taxon>Spiralia</taxon>
        <taxon>Lophotrochozoa</taxon>
        <taxon>Mollusca</taxon>
        <taxon>Gastropoda</taxon>
        <taxon>Heterobranchia</taxon>
        <taxon>Euthyneura</taxon>
        <taxon>Panpulmonata</taxon>
        <taxon>Eupulmonata</taxon>
        <taxon>Stylommatophora</taxon>
        <taxon>Helicina</taxon>
        <taxon>Helicoidea</taxon>
        <taxon>Geomitridae</taxon>
        <taxon>Candidula</taxon>
    </lineage>
</organism>
<keyword evidence="4 6" id="KW-0539">Nucleus</keyword>
<dbReference type="SUPFAM" id="SSF46689">
    <property type="entry name" value="Homeodomain-like"/>
    <property type="match status" value="1"/>
</dbReference>
<evidence type="ECO:0000313" key="11">
    <source>
        <dbReference type="Proteomes" id="UP000678393"/>
    </source>
</evidence>
<feature type="DNA-binding region" description="Homeobox" evidence="6">
    <location>
        <begin position="225"/>
        <end position="284"/>
    </location>
</feature>
<evidence type="ECO:0000256" key="2">
    <source>
        <dbReference type="ARBA" id="ARBA00023125"/>
    </source>
</evidence>
<comment type="subcellular location">
    <subcellularLocation>
        <location evidence="6 7">Nucleus</location>
    </subcellularLocation>
</comment>
<feature type="compositionally biased region" description="Polar residues" evidence="8">
    <location>
        <begin position="291"/>
        <end position="307"/>
    </location>
</feature>
<proteinExistence type="inferred from homology"/>
<dbReference type="GO" id="GO:0003677">
    <property type="term" value="F:DNA binding"/>
    <property type="evidence" value="ECO:0007669"/>
    <property type="project" value="UniProtKB-UniRule"/>
</dbReference>
<feature type="region of interest" description="Disordered" evidence="8">
    <location>
        <begin position="154"/>
        <end position="187"/>
    </location>
</feature>
<keyword evidence="11" id="KW-1185">Reference proteome</keyword>
<feature type="compositionally biased region" description="Acidic residues" evidence="8">
    <location>
        <begin position="365"/>
        <end position="378"/>
    </location>
</feature>
<dbReference type="FunFam" id="1.10.10.60:FF:000177">
    <property type="entry name" value="Homeobox protein DBX1"/>
    <property type="match status" value="1"/>
</dbReference>
<protein>
    <recommendedName>
        <fullName evidence="9">Homeobox domain-containing protein</fullName>
    </recommendedName>
</protein>
<evidence type="ECO:0000256" key="1">
    <source>
        <dbReference type="ARBA" id="ARBA00022473"/>
    </source>
</evidence>
<feature type="compositionally biased region" description="Basic and acidic residues" evidence="8">
    <location>
        <begin position="310"/>
        <end position="319"/>
    </location>
</feature>
<comment type="similarity">
    <text evidence="5">Belongs to the H2.0 homeobox family.</text>
</comment>
<name>A0A8S3ZZ54_9EUPU</name>
<evidence type="ECO:0000256" key="4">
    <source>
        <dbReference type="ARBA" id="ARBA00023242"/>
    </source>
</evidence>
<feature type="compositionally biased region" description="Polar residues" evidence="8">
    <location>
        <begin position="320"/>
        <end position="332"/>
    </location>
</feature>
<keyword evidence="1" id="KW-0217">Developmental protein</keyword>
<dbReference type="CDD" id="cd00086">
    <property type="entry name" value="homeodomain"/>
    <property type="match status" value="1"/>
</dbReference>
<feature type="region of interest" description="Disordered" evidence="8">
    <location>
        <begin position="75"/>
        <end position="121"/>
    </location>
</feature>
<evidence type="ECO:0000256" key="6">
    <source>
        <dbReference type="PROSITE-ProRule" id="PRU00108"/>
    </source>
</evidence>
<feature type="compositionally biased region" description="Low complexity" evidence="8">
    <location>
        <begin position="96"/>
        <end position="121"/>
    </location>
</feature>
<feature type="domain" description="Homeobox" evidence="9">
    <location>
        <begin position="223"/>
        <end position="283"/>
    </location>
</feature>
<evidence type="ECO:0000256" key="3">
    <source>
        <dbReference type="ARBA" id="ARBA00023155"/>
    </source>
</evidence>
<evidence type="ECO:0000256" key="7">
    <source>
        <dbReference type="RuleBase" id="RU000682"/>
    </source>
</evidence>
<keyword evidence="2 6" id="KW-0238">DNA-binding</keyword>
<dbReference type="InterPro" id="IPR009057">
    <property type="entry name" value="Homeodomain-like_sf"/>
</dbReference>
<dbReference type="GO" id="GO:0000981">
    <property type="term" value="F:DNA-binding transcription factor activity, RNA polymerase II-specific"/>
    <property type="evidence" value="ECO:0007669"/>
    <property type="project" value="InterPro"/>
</dbReference>
<dbReference type="InterPro" id="IPR000047">
    <property type="entry name" value="HTH_motif"/>
</dbReference>
<evidence type="ECO:0000259" key="9">
    <source>
        <dbReference type="PROSITE" id="PS50071"/>
    </source>
</evidence>
<dbReference type="EMBL" id="CAJHNH020004713">
    <property type="protein sequence ID" value="CAG5131521.1"/>
    <property type="molecule type" value="Genomic_DNA"/>
</dbReference>
<dbReference type="InterPro" id="IPR051662">
    <property type="entry name" value="H2.0_Homeobox_NeuralPatt"/>
</dbReference>